<dbReference type="Gene3D" id="1.20.5.650">
    <property type="entry name" value="Single helix bin"/>
    <property type="match status" value="1"/>
</dbReference>
<reference evidence="2" key="1">
    <citation type="journal article" date="2018" name="Nat. Genet.">
        <title>Extensive intraspecific gene order and gene structural variations between Mo17 and other maize genomes.</title>
        <authorList>
            <person name="Sun S."/>
            <person name="Zhou Y."/>
            <person name="Chen J."/>
            <person name="Shi J."/>
            <person name="Zhao H."/>
            <person name="Zhao H."/>
            <person name="Song W."/>
            <person name="Zhang M."/>
            <person name="Cui Y."/>
            <person name="Dong X."/>
            <person name="Liu H."/>
            <person name="Ma X."/>
            <person name="Jiao Y."/>
            <person name="Wang B."/>
            <person name="Wei X."/>
            <person name="Stein J.C."/>
            <person name="Glaubitz J.C."/>
            <person name="Lu F."/>
            <person name="Yu G."/>
            <person name="Liang C."/>
            <person name="Fengler K."/>
            <person name="Li B."/>
            <person name="Rafalski A."/>
            <person name="Schnable P.S."/>
            <person name="Ware D.H."/>
            <person name="Buckler E.S."/>
            <person name="Lai J."/>
        </authorList>
    </citation>
    <scope>NUCLEOTIDE SEQUENCE [LARGE SCALE GENOMIC DNA]</scope>
    <source>
        <tissue evidence="2">Seedling</tissue>
    </source>
</reference>
<dbReference type="EMBL" id="NCVQ01000001">
    <property type="protein sequence ID" value="PWZ54156.1"/>
    <property type="molecule type" value="Genomic_DNA"/>
</dbReference>
<feature type="domain" description="Brf1 TBP-binding" evidence="1">
    <location>
        <begin position="49"/>
        <end position="109"/>
    </location>
</feature>
<dbReference type="Pfam" id="PF07741">
    <property type="entry name" value="BRF1"/>
    <property type="match status" value="1"/>
</dbReference>
<evidence type="ECO:0000313" key="2">
    <source>
        <dbReference type="EMBL" id="PWZ54156.1"/>
    </source>
</evidence>
<evidence type="ECO:0000259" key="1">
    <source>
        <dbReference type="Pfam" id="PF07741"/>
    </source>
</evidence>
<dbReference type="Proteomes" id="UP000251960">
    <property type="component" value="Chromosome 1"/>
</dbReference>
<proteinExistence type="predicted"/>
<gene>
    <name evidence="2" type="ORF">Zm00014a_019771</name>
</gene>
<dbReference type="PANTHER" id="PTHR10804">
    <property type="entry name" value="PROTEASE FAMILY M24 METHIONYL AMINOPEPTIDASE, AMINOPEPTIDASE P"/>
    <property type="match status" value="1"/>
</dbReference>
<comment type="caution">
    <text evidence="2">The sequence shown here is derived from an EMBL/GenBank/DDBJ whole genome shotgun (WGS) entry which is preliminary data.</text>
</comment>
<sequence>MKGAKHIHVNKHRNPAWPVHIIDDEPRSSSNLKHICENCEGNADPESLSDIDDAEADGYLHNEEETQYKKIIWEEMNKEYLERMVLQGQAAKKALAAELAATGIDPEVGKKHSWQPKLLDKKQTTIYKRVVHKNYNLKMKASRALEEKRARLGLVECMNHELLQLYPGLHEKPGRDYTVSTMSKLSSM</sequence>
<dbReference type="InterPro" id="IPR011665">
    <property type="entry name" value="BRF1_TBP-bd_dom"/>
</dbReference>
<protein>
    <recommendedName>
        <fullName evidence="1">Brf1 TBP-binding domain-containing protein</fullName>
    </recommendedName>
</protein>
<dbReference type="InterPro" id="IPR047113">
    <property type="entry name" value="PA2G4/ARX1"/>
</dbReference>
<dbReference type="Gene3D" id="1.10.10.10">
    <property type="entry name" value="Winged helix-like DNA-binding domain superfamily/Winged helix DNA-binding domain"/>
    <property type="match status" value="2"/>
</dbReference>
<dbReference type="FunFam" id="1.20.5.650:FF:000002">
    <property type="entry name" value="Cyclin/Brf1-like TBP-binding protein"/>
    <property type="match status" value="1"/>
</dbReference>
<dbReference type="AlphaFoldDB" id="A0A317Y7F4"/>
<name>A0A317Y7F4_MAIZE</name>
<organism evidence="2">
    <name type="scientific">Zea mays</name>
    <name type="common">Maize</name>
    <dbReference type="NCBI Taxonomy" id="4577"/>
    <lineage>
        <taxon>Eukaryota</taxon>
        <taxon>Viridiplantae</taxon>
        <taxon>Streptophyta</taxon>
        <taxon>Embryophyta</taxon>
        <taxon>Tracheophyta</taxon>
        <taxon>Spermatophyta</taxon>
        <taxon>Magnoliopsida</taxon>
        <taxon>Liliopsida</taxon>
        <taxon>Poales</taxon>
        <taxon>Poaceae</taxon>
        <taxon>PACMAD clade</taxon>
        <taxon>Panicoideae</taxon>
        <taxon>Andropogonodae</taxon>
        <taxon>Andropogoneae</taxon>
        <taxon>Tripsacinae</taxon>
        <taxon>Zea</taxon>
    </lineage>
</organism>
<dbReference type="InterPro" id="IPR036388">
    <property type="entry name" value="WH-like_DNA-bd_sf"/>
</dbReference>
<accession>A0A317Y7F4</accession>
<dbReference type="PANTHER" id="PTHR10804:SF11">
    <property type="entry name" value="PROLIFERATION-ASSOCIATED PROTEIN 2G4"/>
    <property type="match status" value="1"/>
</dbReference>